<proteinExistence type="predicted"/>
<organism evidence="2 3">
    <name type="scientific">Adhaeribacter aerolatus</name>
    <dbReference type="NCBI Taxonomy" id="670289"/>
    <lineage>
        <taxon>Bacteria</taxon>
        <taxon>Pseudomonadati</taxon>
        <taxon>Bacteroidota</taxon>
        <taxon>Cytophagia</taxon>
        <taxon>Cytophagales</taxon>
        <taxon>Hymenobacteraceae</taxon>
        <taxon>Adhaeribacter</taxon>
    </lineage>
</organism>
<keyword evidence="1" id="KW-0812">Transmembrane</keyword>
<keyword evidence="1" id="KW-0472">Membrane</keyword>
<dbReference type="RefSeq" id="WP_146899517.1">
    <property type="nucleotide sequence ID" value="NZ_BJYS01000024.1"/>
</dbReference>
<dbReference type="OrthoDB" id="5984490at2"/>
<feature type="transmembrane region" description="Helical" evidence="1">
    <location>
        <begin position="113"/>
        <end position="129"/>
    </location>
</feature>
<feature type="transmembrane region" description="Helical" evidence="1">
    <location>
        <begin position="57"/>
        <end position="77"/>
    </location>
</feature>
<sequence>MDNEVTFIFGVPVPSDNKLFLAIIVIHIVLGLICIISGMVAMLSQKTTKIHATTGKTYYWGMTVLFITVVITSLMRWPFNTHLLIVGTGAYTLTFVGQRVAKSHRPNWTRLHTVSMGLSFVLLLTGFYVDNGKNLPFWNQFPQLFFWLFPAAIGIPIIIYVFYRHPLNKRKI</sequence>
<keyword evidence="1" id="KW-1133">Transmembrane helix</keyword>
<dbReference type="AlphaFoldDB" id="A0A512B0J7"/>
<evidence type="ECO:0000256" key="1">
    <source>
        <dbReference type="SAM" id="Phobius"/>
    </source>
</evidence>
<evidence type="ECO:0000313" key="3">
    <source>
        <dbReference type="Proteomes" id="UP000321532"/>
    </source>
</evidence>
<feature type="transmembrane region" description="Helical" evidence="1">
    <location>
        <begin position="144"/>
        <end position="163"/>
    </location>
</feature>
<feature type="transmembrane region" description="Helical" evidence="1">
    <location>
        <begin position="83"/>
        <end position="101"/>
    </location>
</feature>
<dbReference type="EMBL" id="BJYS01000024">
    <property type="protein sequence ID" value="GEO05472.1"/>
    <property type="molecule type" value="Genomic_DNA"/>
</dbReference>
<dbReference type="Proteomes" id="UP000321532">
    <property type="component" value="Unassembled WGS sequence"/>
</dbReference>
<protein>
    <recommendedName>
        <fullName evidence="4">DUF2306 domain-containing protein</fullName>
    </recommendedName>
</protein>
<comment type="caution">
    <text evidence="2">The sequence shown here is derived from an EMBL/GenBank/DDBJ whole genome shotgun (WGS) entry which is preliminary data.</text>
</comment>
<accession>A0A512B0J7</accession>
<evidence type="ECO:0008006" key="4">
    <source>
        <dbReference type="Google" id="ProtNLM"/>
    </source>
</evidence>
<reference evidence="2 3" key="1">
    <citation type="submission" date="2019-07" db="EMBL/GenBank/DDBJ databases">
        <title>Whole genome shotgun sequence of Adhaeribacter aerolatus NBRC 106133.</title>
        <authorList>
            <person name="Hosoyama A."/>
            <person name="Uohara A."/>
            <person name="Ohji S."/>
            <person name="Ichikawa N."/>
        </authorList>
    </citation>
    <scope>NUCLEOTIDE SEQUENCE [LARGE SCALE GENOMIC DNA]</scope>
    <source>
        <strain evidence="2 3">NBRC 106133</strain>
    </source>
</reference>
<evidence type="ECO:0000313" key="2">
    <source>
        <dbReference type="EMBL" id="GEO05472.1"/>
    </source>
</evidence>
<keyword evidence="3" id="KW-1185">Reference proteome</keyword>
<gene>
    <name evidence="2" type="ORF">AAE02nite_31360</name>
</gene>
<name>A0A512B0J7_9BACT</name>
<feature type="transmembrane region" description="Helical" evidence="1">
    <location>
        <begin position="20"/>
        <end position="45"/>
    </location>
</feature>